<organism evidence="1 2">
    <name type="scientific">Furculomyces boomerangus</name>
    <dbReference type="NCBI Taxonomy" id="61424"/>
    <lineage>
        <taxon>Eukaryota</taxon>
        <taxon>Fungi</taxon>
        <taxon>Fungi incertae sedis</taxon>
        <taxon>Zoopagomycota</taxon>
        <taxon>Kickxellomycotina</taxon>
        <taxon>Harpellomycetes</taxon>
        <taxon>Harpellales</taxon>
        <taxon>Harpellaceae</taxon>
        <taxon>Furculomyces</taxon>
    </lineage>
</organism>
<evidence type="ECO:0000313" key="1">
    <source>
        <dbReference type="EMBL" id="PVU86102.1"/>
    </source>
</evidence>
<keyword evidence="2" id="KW-1185">Reference proteome</keyword>
<feature type="non-terminal residue" evidence="1">
    <location>
        <position position="64"/>
    </location>
</feature>
<gene>
    <name evidence="1" type="ORF">BB559_006672</name>
</gene>
<comment type="caution">
    <text evidence="1">The sequence shown here is derived from an EMBL/GenBank/DDBJ whole genome shotgun (WGS) entry which is preliminary data.</text>
</comment>
<name>A0A2T9Y188_9FUNG</name>
<dbReference type="AlphaFoldDB" id="A0A2T9Y188"/>
<dbReference type="Proteomes" id="UP000245699">
    <property type="component" value="Unassembled WGS sequence"/>
</dbReference>
<protein>
    <submittedName>
        <fullName evidence="1">Uncharacterized protein</fullName>
    </submittedName>
</protein>
<evidence type="ECO:0000313" key="2">
    <source>
        <dbReference type="Proteomes" id="UP000245699"/>
    </source>
</evidence>
<dbReference type="OrthoDB" id="45518at2759"/>
<proteinExistence type="predicted"/>
<dbReference type="STRING" id="61424.A0A2T9Y188"/>
<sequence>MQDPNEDTEWNDILRKHKIIPEKPKEITVNEIYDLMVEDKRQMEATKHEDMDLDELEEMLMDDR</sequence>
<accession>A0A2T9Y188</accession>
<reference evidence="1 2" key="1">
    <citation type="journal article" date="2018" name="MBio">
        <title>Comparative Genomics Reveals the Core Gene Toolbox for the Fungus-Insect Symbiosis.</title>
        <authorList>
            <person name="Wang Y."/>
            <person name="Stata M."/>
            <person name="Wang W."/>
            <person name="Stajich J.E."/>
            <person name="White M.M."/>
            <person name="Moncalvo J.M."/>
        </authorList>
    </citation>
    <scope>NUCLEOTIDE SEQUENCE [LARGE SCALE GENOMIC DNA]</scope>
    <source>
        <strain evidence="1 2">AUS-77-4</strain>
    </source>
</reference>
<dbReference type="EMBL" id="MBFT01000965">
    <property type="protein sequence ID" value="PVU86102.1"/>
    <property type="molecule type" value="Genomic_DNA"/>
</dbReference>